<keyword evidence="2" id="KW-1185">Reference proteome</keyword>
<evidence type="ECO:0000313" key="1">
    <source>
        <dbReference type="EMBL" id="CAA2989954.1"/>
    </source>
</evidence>
<organism evidence="1 2">
    <name type="scientific">Olea europaea subsp. europaea</name>
    <dbReference type="NCBI Taxonomy" id="158383"/>
    <lineage>
        <taxon>Eukaryota</taxon>
        <taxon>Viridiplantae</taxon>
        <taxon>Streptophyta</taxon>
        <taxon>Embryophyta</taxon>
        <taxon>Tracheophyta</taxon>
        <taxon>Spermatophyta</taxon>
        <taxon>Magnoliopsida</taxon>
        <taxon>eudicotyledons</taxon>
        <taxon>Gunneridae</taxon>
        <taxon>Pentapetalae</taxon>
        <taxon>asterids</taxon>
        <taxon>lamiids</taxon>
        <taxon>Lamiales</taxon>
        <taxon>Oleaceae</taxon>
        <taxon>Oleeae</taxon>
        <taxon>Olea</taxon>
    </lineage>
</organism>
<protein>
    <submittedName>
        <fullName evidence="1">Probable boron transporter 7</fullName>
    </submittedName>
</protein>
<evidence type="ECO:0000313" key="2">
    <source>
        <dbReference type="Proteomes" id="UP000594638"/>
    </source>
</evidence>
<sequence>MVKSTKQGMKQQASHSEIYGRMHAVFIEMDNAPSLTAKKELSNLKEAVLKHDAKETQTENLIPKDTLISCLFE</sequence>
<comment type="caution">
    <text evidence="1">The sequence shown here is derived from an EMBL/GenBank/DDBJ whole genome shotgun (WGS) entry which is preliminary data.</text>
</comment>
<dbReference type="Proteomes" id="UP000594638">
    <property type="component" value="Unassembled WGS sequence"/>
</dbReference>
<dbReference type="OrthoDB" id="1934319at2759"/>
<dbReference type="Gramene" id="OE9A055404T1">
    <property type="protein sequence ID" value="OE9A055404C1"/>
    <property type="gene ID" value="OE9A055404"/>
</dbReference>
<accession>A0A8S0SB04</accession>
<dbReference type="EMBL" id="CACTIH010004178">
    <property type="protein sequence ID" value="CAA2989954.1"/>
    <property type="molecule type" value="Genomic_DNA"/>
</dbReference>
<proteinExistence type="predicted"/>
<dbReference type="AlphaFoldDB" id="A0A8S0SB04"/>
<name>A0A8S0SB04_OLEEU</name>
<gene>
    <name evidence="1" type="ORF">OLEA9_A055404</name>
</gene>
<reference evidence="1 2" key="1">
    <citation type="submission" date="2019-12" db="EMBL/GenBank/DDBJ databases">
        <authorList>
            <person name="Alioto T."/>
            <person name="Alioto T."/>
            <person name="Gomez Garrido J."/>
        </authorList>
    </citation>
    <scope>NUCLEOTIDE SEQUENCE [LARGE SCALE GENOMIC DNA]</scope>
</reference>